<sequence>MSNTSLNGVQAINEVAVGKGNTAKTNTKTSTSKEFEKFFNKASIEKRNVVENKGSIQNKNNVENKNVNEENSDEKDVRLTESTSSQKTDDKNVKNKNVSEENTIETEIEKLKSSNSKEDYINNLASLLEKMLNGEVKIDLDLIQKILKQSNGEILNQINASIGSEGISKIKSDILQIMKNDFGSQFNFKKMEEKPLSEIFEMIVKLPSINTSEKSDFKNQIIKVLKDRLEGLNNKEKSLDLKEKSLDLSETLISNTKDNKSDLNLNLSEKNNETLAEGFDESDSESDILKKLAFSDKDDDKPQFQRVINYMGRINKTQGINPIVEVDSKNLGVVNSKNLVEDLVKDVKFMQLNNLKEMTVKINPKELGQLIIRVTMENGAMKANITAHNKEAYNLLNTNYSELNSKLSDDGIKIQNFTIDIYNGDTTFFSNEKNKHENQQGSSKGSNSNIALNEEDTINVESSNTVDSNSVNAFV</sequence>
<evidence type="ECO:0000256" key="2">
    <source>
        <dbReference type="SAM" id="MobiDB-lite"/>
    </source>
</evidence>
<dbReference type="Proteomes" id="UP001144612">
    <property type="component" value="Unassembled WGS sequence"/>
</dbReference>
<feature type="region of interest" description="Disordered" evidence="2">
    <location>
        <begin position="50"/>
        <end position="98"/>
    </location>
</feature>
<name>A0ABT4DBQ5_9CLOT</name>
<feature type="compositionally biased region" description="Basic and acidic residues" evidence="2">
    <location>
        <begin position="87"/>
        <end position="98"/>
    </location>
</feature>
<accession>A0ABT4DBQ5</accession>
<evidence type="ECO:0000256" key="1">
    <source>
        <dbReference type="SAM" id="Coils"/>
    </source>
</evidence>
<dbReference type="Gene3D" id="3.30.750.140">
    <property type="match status" value="1"/>
</dbReference>
<organism evidence="4 5">
    <name type="scientific">Clostridium brassicae</name>
    <dbReference type="NCBI Taxonomy" id="2999072"/>
    <lineage>
        <taxon>Bacteria</taxon>
        <taxon>Bacillati</taxon>
        <taxon>Bacillota</taxon>
        <taxon>Clostridia</taxon>
        <taxon>Eubacteriales</taxon>
        <taxon>Clostridiaceae</taxon>
        <taxon>Clostridium</taxon>
    </lineage>
</organism>
<keyword evidence="1" id="KW-0175">Coiled coil</keyword>
<dbReference type="Pfam" id="PF02120">
    <property type="entry name" value="Flg_hook"/>
    <property type="match status" value="1"/>
</dbReference>
<dbReference type="RefSeq" id="WP_268062032.1">
    <property type="nucleotide sequence ID" value="NZ_JAPQFJ010000014.1"/>
</dbReference>
<comment type="caution">
    <text evidence="4">The sequence shown here is derived from an EMBL/GenBank/DDBJ whole genome shotgun (WGS) entry which is preliminary data.</text>
</comment>
<evidence type="ECO:0000313" key="4">
    <source>
        <dbReference type="EMBL" id="MCY6959603.1"/>
    </source>
</evidence>
<evidence type="ECO:0000259" key="3">
    <source>
        <dbReference type="Pfam" id="PF02120"/>
    </source>
</evidence>
<keyword evidence="4" id="KW-0969">Cilium</keyword>
<feature type="domain" description="Flagellar hook-length control protein-like C-terminal" evidence="3">
    <location>
        <begin position="347"/>
        <end position="426"/>
    </location>
</feature>
<keyword evidence="4" id="KW-0282">Flagellum</keyword>
<dbReference type="CDD" id="cd17470">
    <property type="entry name" value="T3SS_Flik_C"/>
    <property type="match status" value="1"/>
</dbReference>
<dbReference type="InterPro" id="IPR038610">
    <property type="entry name" value="FliK-like_C_sf"/>
</dbReference>
<keyword evidence="4" id="KW-0966">Cell projection</keyword>
<keyword evidence="5" id="KW-1185">Reference proteome</keyword>
<dbReference type="InterPro" id="IPR021136">
    <property type="entry name" value="Flagellar_hook_control-like_C"/>
</dbReference>
<feature type="coiled-coil region" evidence="1">
    <location>
        <begin position="222"/>
        <end position="273"/>
    </location>
</feature>
<dbReference type="EMBL" id="JAPQFJ010000014">
    <property type="protein sequence ID" value="MCY6959603.1"/>
    <property type="molecule type" value="Genomic_DNA"/>
</dbReference>
<proteinExistence type="predicted"/>
<gene>
    <name evidence="4" type="ORF">OW729_13365</name>
</gene>
<protein>
    <submittedName>
        <fullName evidence="4">Flagellar hook-length control protein FliK</fullName>
    </submittedName>
</protein>
<reference evidence="4" key="1">
    <citation type="submission" date="2022-12" db="EMBL/GenBank/DDBJ databases">
        <title>Clostridium sp. nov., isolated from industrial wastewater.</title>
        <authorList>
            <person name="Jiayan W."/>
        </authorList>
    </citation>
    <scope>NUCLEOTIDE SEQUENCE</scope>
    <source>
        <strain evidence="4">ZC22-4</strain>
    </source>
</reference>
<evidence type="ECO:0000313" key="5">
    <source>
        <dbReference type="Proteomes" id="UP001144612"/>
    </source>
</evidence>